<dbReference type="InterPro" id="IPR005607">
    <property type="entry name" value="BSD_dom"/>
</dbReference>
<proteinExistence type="predicted"/>
<dbReference type="AlphaFoldDB" id="A0A9W8H1T8"/>
<evidence type="ECO:0000313" key="4">
    <source>
        <dbReference type="Proteomes" id="UP001140217"/>
    </source>
</evidence>
<sequence length="563" mass="61346">MDCVRIGVPTAALLSLSKTQLPVVNYLKVYIETSVDDRSDALTIANRAIERMQGSEMLELTIYQGSLNLPAEAICALLTHLEMYPYVGVDYMLALIRKLPRLASLTLWKLEFDDIQADISVPGPEEFCFVEPLSTSIRRLCLHTHQERQSPDMLVTLSKRLLLGVPTLSDFRMPCVPRRPVMDFVDAYSVWHPHLADIAFKLDDSHDAAEDPDGGGLLSFGTMFGAAASWGRRVQAELQLGQLVGQVKKQSEDVSRAYSQDIAEFAQAVRTGASRGVEELSTRFGQLKADVEKELATTTTTAAAAADDDDNDNNASSDAGPRDGPLAGLRRRLMQIDGETTRRLVGRVGTDLESLLRDAIVIEAPTTTAAAAAAGGVGEEEEQQQQKIVYDRRMARLAQLQEAESTYLDDPSAGAQAGDYAAFAQGFSLAAAGDDVRRLLAQDNVAAMHGRLVPARVAEDAFWTRYFFRAWVVEQEELRRQKLVDDAAAAAAAQEDLGWGSDGESDAAAADAKEDAQDPGAKGDRQGAEDPAIKDDKEGAEGPAIRDDKEEDTEEPGAWEEWE</sequence>
<dbReference type="Gene3D" id="1.10.3970.10">
    <property type="entry name" value="BSD domain"/>
    <property type="match status" value="1"/>
</dbReference>
<dbReference type="PANTHER" id="PTHR16019">
    <property type="entry name" value="SYNAPSE-ASSOCIATED PROTEIN"/>
    <property type="match status" value="1"/>
</dbReference>
<dbReference type="InterPro" id="IPR035925">
    <property type="entry name" value="BSD_dom_sf"/>
</dbReference>
<dbReference type="PANTHER" id="PTHR16019:SF5">
    <property type="entry name" value="BSD DOMAIN-CONTAINING PROTEIN 1"/>
    <property type="match status" value="1"/>
</dbReference>
<feature type="region of interest" description="Disordered" evidence="1">
    <location>
        <begin position="494"/>
        <end position="563"/>
    </location>
</feature>
<dbReference type="PROSITE" id="PS50858">
    <property type="entry name" value="BSD"/>
    <property type="match status" value="1"/>
</dbReference>
<dbReference type="GO" id="GO:0005737">
    <property type="term" value="C:cytoplasm"/>
    <property type="evidence" value="ECO:0007669"/>
    <property type="project" value="TreeGrafter"/>
</dbReference>
<dbReference type="Proteomes" id="UP001140217">
    <property type="component" value="Unassembled WGS sequence"/>
</dbReference>
<dbReference type="OrthoDB" id="73788at2759"/>
<organism evidence="3 4">
    <name type="scientific">Coemansia javaensis</name>
    <dbReference type="NCBI Taxonomy" id="2761396"/>
    <lineage>
        <taxon>Eukaryota</taxon>
        <taxon>Fungi</taxon>
        <taxon>Fungi incertae sedis</taxon>
        <taxon>Zoopagomycota</taxon>
        <taxon>Kickxellomycotina</taxon>
        <taxon>Kickxellomycetes</taxon>
        <taxon>Kickxellales</taxon>
        <taxon>Kickxellaceae</taxon>
        <taxon>Coemansia</taxon>
    </lineage>
</organism>
<comment type="caution">
    <text evidence="3">The sequence shown here is derived from an EMBL/GenBank/DDBJ whole genome shotgun (WGS) entry which is preliminary data.</text>
</comment>
<protein>
    <recommendedName>
        <fullName evidence="2">BSD domain-containing protein</fullName>
    </recommendedName>
</protein>
<evidence type="ECO:0000256" key="1">
    <source>
        <dbReference type="SAM" id="MobiDB-lite"/>
    </source>
</evidence>
<evidence type="ECO:0000313" key="3">
    <source>
        <dbReference type="EMBL" id="KAJ2776458.1"/>
    </source>
</evidence>
<reference evidence="3" key="1">
    <citation type="submission" date="2022-07" db="EMBL/GenBank/DDBJ databases">
        <title>Phylogenomic reconstructions and comparative analyses of Kickxellomycotina fungi.</title>
        <authorList>
            <person name="Reynolds N.K."/>
            <person name="Stajich J.E."/>
            <person name="Barry K."/>
            <person name="Grigoriev I.V."/>
            <person name="Crous P."/>
            <person name="Smith M.E."/>
        </authorList>
    </citation>
    <scope>NUCLEOTIDE SEQUENCE</scope>
    <source>
        <strain evidence="3">NBRC 105414</strain>
    </source>
</reference>
<feature type="compositionally biased region" description="Acidic residues" evidence="1">
    <location>
        <begin position="549"/>
        <end position="563"/>
    </location>
</feature>
<evidence type="ECO:0000259" key="2">
    <source>
        <dbReference type="PROSITE" id="PS50858"/>
    </source>
</evidence>
<keyword evidence="4" id="KW-1185">Reference proteome</keyword>
<feature type="compositionally biased region" description="Basic and acidic residues" evidence="1">
    <location>
        <begin position="511"/>
        <end position="548"/>
    </location>
</feature>
<feature type="domain" description="BSD" evidence="2">
    <location>
        <begin position="423"/>
        <end position="474"/>
    </location>
</feature>
<gene>
    <name evidence="3" type="ORF">H4R18_005661</name>
</gene>
<dbReference type="SMART" id="SM00751">
    <property type="entry name" value="BSD"/>
    <property type="match status" value="1"/>
</dbReference>
<accession>A0A9W8H1T8</accession>
<dbReference type="SUPFAM" id="SSF140383">
    <property type="entry name" value="BSD domain-like"/>
    <property type="match status" value="1"/>
</dbReference>
<feature type="region of interest" description="Disordered" evidence="1">
    <location>
        <begin position="299"/>
        <end position="328"/>
    </location>
</feature>
<dbReference type="InterPro" id="IPR051494">
    <property type="entry name" value="BSD_domain-containing"/>
</dbReference>
<dbReference type="Pfam" id="PF03909">
    <property type="entry name" value="BSD"/>
    <property type="match status" value="1"/>
</dbReference>
<dbReference type="EMBL" id="JANBUL010000360">
    <property type="protein sequence ID" value="KAJ2776458.1"/>
    <property type="molecule type" value="Genomic_DNA"/>
</dbReference>
<name>A0A9W8H1T8_9FUNG</name>